<protein>
    <recommendedName>
        <fullName evidence="5">DUF4012 domain-containing protein</fullName>
    </recommendedName>
</protein>
<feature type="region of interest" description="Disordered" evidence="1">
    <location>
        <begin position="1"/>
        <end position="30"/>
    </location>
</feature>
<dbReference type="Proteomes" id="UP001501195">
    <property type="component" value="Unassembled WGS sequence"/>
</dbReference>
<feature type="compositionally biased region" description="Pro residues" evidence="1">
    <location>
        <begin position="17"/>
        <end position="26"/>
    </location>
</feature>
<organism evidence="3 4">
    <name type="scientific">Kineococcus glutinatus</name>
    <dbReference type="NCBI Taxonomy" id="1070872"/>
    <lineage>
        <taxon>Bacteria</taxon>
        <taxon>Bacillati</taxon>
        <taxon>Actinomycetota</taxon>
        <taxon>Actinomycetes</taxon>
        <taxon>Kineosporiales</taxon>
        <taxon>Kineosporiaceae</taxon>
        <taxon>Kineococcus</taxon>
    </lineage>
</organism>
<feature type="transmembrane region" description="Helical" evidence="2">
    <location>
        <begin position="35"/>
        <end position="56"/>
    </location>
</feature>
<evidence type="ECO:0000256" key="2">
    <source>
        <dbReference type="SAM" id="Phobius"/>
    </source>
</evidence>
<dbReference type="RefSeq" id="WP_345712675.1">
    <property type="nucleotide sequence ID" value="NZ_BAABIL010000336.1"/>
</dbReference>
<evidence type="ECO:0000256" key="1">
    <source>
        <dbReference type="SAM" id="MobiDB-lite"/>
    </source>
</evidence>
<proteinExistence type="predicted"/>
<dbReference type="EMBL" id="BAABIL010000336">
    <property type="protein sequence ID" value="GAA4982389.1"/>
    <property type="molecule type" value="Genomic_DNA"/>
</dbReference>
<keyword evidence="2" id="KW-0812">Transmembrane</keyword>
<accession>A0ABP9HYW4</accession>
<keyword evidence="2" id="KW-0472">Membrane</keyword>
<reference evidence="4" key="1">
    <citation type="journal article" date="2019" name="Int. J. Syst. Evol. Microbiol.">
        <title>The Global Catalogue of Microorganisms (GCM) 10K type strain sequencing project: providing services to taxonomists for standard genome sequencing and annotation.</title>
        <authorList>
            <consortium name="The Broad Institute Genomics Platform"/>
            <consortium name="The Broad Institute Genome Sequencing Center for Infectious Disease"/>
            <person name="Wu L."/>
            <person name="Ma J."/>
        </authorList>
    </citation>
    <scope>NUCLEOTIDE SEQUENCE [LARGE SCALE GENOMIC DNA]</scope>
    <source>
        <strain evidence="4">JCM 18126</strain>
    </source>
</reference>
<dbReference type="InterPro" id="IPR025101">
    <property type="entry name" value="DUF4012"/>
</dbReference>
<name>A0ABP9HYW4_9ACTN</name>
<evidence type="ECO:0000313" key="3">
    <source>
        <dbReference type="EMBL" id="GAA4982389.1"/>
    </source>
</evidence>
<comment type="caution">
    <text evidence="3">The sequence shown here is derived from an EMBL/GenBank/DDBJ whole genome shotgun (WGS) entry which is preliminary data.</text>
</comment>
<evidence type="ECO:0008006" key="5">
    <source>
        <dbReference type="Google" id="ProtNLM"/>
    </source>
</evidence>
<evidence type="ECO:0000313" key="4">
    <source>
        <dbReference type="Proteomes" id="UP001501195"/>
    </source>
</evidence>
<dbReference type="Pfam" id="PF13196">
    <property type="entry name" value="DUF4012"/>
    <property type="match status" value="1"/>
</dbReference>
<gene>
    <name evidence="3" type="ORF">GCM10023225_22790</name>
</gene>
<keyword evidence="2" id="KW-1133">Transmembrane helix</keyword>
<sequence length="605" mass="63160">MLPDPDPEHPPAAGGPSPSPQDAPPPRRSRRVRRAVGLALGALVVLLLAEGAAVAVSGVRAGQALQRVADAAPRLVADVRGQRFAEARPEELAALADSRTAARATNQLPYRLAEHVPWVGDQLRAVRAAATAAALLAEPVPDALPLAEEVLSGEVVSADERIDVTTVRRLVPLVQDLARRADIASAQLQAARGGSLAEPLASRLDPVAEQLAGAVPLLRTAADVAPQLPAMLGDPEPRTYLVAFTNPSEIRTTQGIVGAYAVLRLNAGQISLERTGTDDDLYDARADPAVLGEEFLALHGRKAALVQNLTVGAEAADAGRLTSDLWVDAGGERPDAVVFIDPVGLADLLAGHAPLDLGPFGQVPVERLPDVLLREAYVRFDQNTAGRKLFLATASAAAFQAVLSDGLAESSLRGGALAAREGHLAVWSSHEEEQRAIVAAGLAGDLGEQRPWARIGLTNAAASKLNYWMQPVVELSAPCAATGTARSSLTLTLTNPVPEEIPEYMQDLSAGTAYGRRTALTIVSLHLPVGVGLEQVQVDGAGAPVAVDTERGWQLVRLSVAVPPDAPVQVRWQLTGPAGLLPTSVQPPATVAEPQVRTVSCTPAS</sequence>
<keyword evidence="4" id="KW-1185">Reference proteome</keyword>